<feature type="active site" description="Charge relay system" evidence="5">
    <location>
        <position position="507"/>
    </location>
</feature>
<dbReference type="PANTHER" id="PTHR43806">
    <property type="entry name" value="PEPTIDASE S8"/>
    <property type="match status" value="1"/>
</dbReference>
<evidence type="ECO:0000313" key="8">
    <source>
        <dbReference type="Proteomes" id="UP000094527"/>
    </source>
</evidence>
<protein>
    <submittedName>
        <fullName evidence="7">Bacillopeptidase F</fullName>
    </submittedName>
</protein>
<keyword evidence="2 5" id="KW-0645">Protease</keyword>
<dbReference type="GO" id="GO:0006508">
    <property type="term" value="P:proteolysis"/>
    <property type="evidence" value="ECO:0007669"/>
    <property type="project" value="UniProtKB-KW"/>
</dbReference>
<dbReference type="InterPro" id="IPR015500">
    <property type="entry name" value="Peptidase_S8_subtilisin-rel"/>
</dbReference>
<evidence type="ECO:0000256" key="2">
    <source>
        <dbReference type="ARBA" id="ARBA00022670"/>
    </source>
</evidence>
<dbReference type="PROSITE" id="PS00138">
    <property type="entry name" value="SUBTILASE_SER"/>
    <property type="match status" value="1"/>
</dbReference>
<evidence type="ECO:0000313" key="7">
    <source>
        <dbReference type="EMBL" id="ODM87250.1"/>
    </source>
</evidence>
<gene>
    <name evidence="7" type="ORF">Ocin01_19432</name>
</gene>
<dbReference type="Proteomes" id="UP000094527">
    <property type="component" value="Unassembled WGS sequence"/>
</dbReference>
<name>A0A1D2M2Q7_ORCCI</name>
<dbReference type="InterPro" id="IPR023828">
    <property type="entry name" value="Peptidase_S8_Ser-AS"/>
</dbReference>
<dbReference type="Pfam" id="PF00082">
    <property type="entry name" value="Peptidase_S8"/>
    <property type="match status" value="2"/>
</dbReference>
<dbReference type="InterPro" id="IPR036852">
    <property type="entry name" value="Peptidase_S8/S53_dom_sf"/>
</dbReference>
<feature type="active site" description="Charge relay system" evidence="5">
    <location>
        <position position="660"/>
    </location>
</feature>
<dbReference type="InterPro" id="IPR050131">
    <property type="entry name" value="Peptidase_S8_subtilisin-like"/>
</dbReference>
<dbReference type="PRINTS" id="PR00723">
    <property type="entry name" value="SUBTILISIN"/>
</dbReference>
<dbReference type="PROSITE" id="PS51892">
    <property type="entry name" value="SUBTILASE"/>
    <property type="match status" value="2"/>
</dbReference>
<dbReference type="AlphaFoldDB" id="A0A1D2M2Q7"/>
<comment type="similarity">
    <text evidence="1 5">Belongs to the peptidase S8 family.</text>
</comment>
<evidence type="ECO:0000256" key="5">
    <source>
        <dbReference type="PROSITE-ProRule" id="PRU01240"/>
    </source>
</evidence>
<evidence type="ECO:0000259" key="6">
    <source>
        <dbReference type="Pfam" id="PF00082"/>
    </source>
</evidence>
<dbReference type="EMBL" id="LJIJ01005784">
    <property type="protein sequence ID" value="ODM87250.1"/>
    <property type="molecule type" value="Genomic_DNA"/>
</dbReference>
<organism evidence="7 8">
    <name type="scientific">Orchesella cincta</name>
    <name type="common">Springtail</name>
    <name type="synonym">Podura cincta</name>
    <dbReference type="NCBI Taxonomy" id="48709"/>
    <lineage>
        <taxon>Eukaryota</taxon>
        <taxon>Metazoa</taxon>
        <taxon>Ecdysozoa</taxon>
        <taxon>Arthropoda</taxon>
        <taxon>Hexapoda</taxon>
        <taxon>Collembola</taxon>
        <taxon>Entomobryomorpha</taxon>
        <taxon>Entomobryoidea</taxon>
        <taxon>Orchesellidae</taxon>
        <taxon>Orchesellinae</taxon>
        <taxon>Orchesella</taxon>
    </lineage>
</organism>
<dbReference type="InterPro" id="IPR000209">
    <property type="entry name" value="Peptidase_S8/S53_dom"/>
</dbReference>
<feature type="domain" description="Peptidase S8/S53" evidence="6">
    <location>
        <begin position="64"/>
        <end position="308"/>
    </location>
</feature>
<dbReference type="PANTHER" id="PTHR43806:SF67">
    <property type="entry name" value="EGF-LIKE DOMAIN-CONTAINING PROTEIN"/>
    <property type="match status" value="1"/>
</dbReference>
<evidence type="ECO:0000256" key="3">
    <source>
        <dbReference type="ARBA" id="ARBA00022801"/>
    </source>
</evidence>
<comment type="caution">
    <text evidence="7">The sequence shown here is derived from an EMBL/GenBank/DDBJ whole genome shotgun (WGS) entry which is preliminary data.</text>
</comment>
<dbReference type="OrthoDB" id="7775224at2759"/>
<comment type="caution">
    <text evidence="5">Lacks conserved residue(s) required for the propagation of feature annotation.</text>
</comment>
<accession>A0A1D2M2Q7</accession>
<proteinExistence type="inferred from homology"/>
<evidence type="ECO:0000256" key="4">
    <source>
        <dbReference type="ARBA" id="ARBA00022825"/>
    </source>
</evidence>
<reference evidence="7 8" key="1">
    <citation type="journal article" date="2016" name="Genome Biol. Evol.">
        <title>Gene Family Evolution Reflects Adaptation to Soil Environmental Stressors in the Genome of the Collembolan Orchesella cincta.</title>
        <authorList>
            <person name="Faddeeva-Vakhrusheva A."/>
            <person name="Derks M.F."/>
            <person name="Anvar S.Y."/>
            <person name="Agamennone V."/>
            <person name="Suring W."/>
            <person name="Smit S."/>
            <person name="van Straalen N.M."/>
            <person name="Roelofs D."/>
        </authorList>
    </citation>
    <scope>NUCLEOTIDE SEQUENCE [LARGE SCALE GENOMIC DNA]</scope>
    <source>
        <tissue evidence="7">Mixed pool</tissue>
    </source>
</reference>
<feature type="active site" description="Charge relay system" evidence="5">
    <location>
        <position position="471"/>
    </location>
</feature>
<evidence type="ECO:0000256" key="1">
    <source>
        <dbReference type="ARBA" id="ARBA00011073"/>
    </source>
</evidence>
<keyword evidence="4 5" id="KW-0720">Serine protease</keyword>
<sequence>MPMSSSVSRRIPKRFCKRFEKIISVKFQSFWISNQLSVQGASLELLQVIAVNPEAWDLVGGNTGEGIVVGVISTGARHTHEALSGNYRTPYGWFDAIIRRPLPYDDHSNGRGTHVLATVVGSHGVGVAPGAQWAVCKGCEDGLCRDTQIIACAEWMLCPTLPNTGSPDCSKAPNIVTCSVETTRASTLGQQQALIPIYGSGQSGSTSCKDTASPGDYENVIGVGITQRNYLDNVTESEGISYVSGRGPTADGRIKPDVTAPGQVIRSACPENDSCYRDWGTAALLLARNPDLTFDQIKNLLQDNADRNLDAADPECRGDDTTVYPNNVYGFEQNTQPILSNVNRMRFETRGHKITFMKSQLEQLAKETQQNVISVLKSQLSPVTFQSFWITNKVFVKGASSELIKAVAVFPEVKEIREEKILHIIDYHKEAIPVSIKQENLQWGVARIEADLAWNLVGGNNGEGVVVATIDTGVQYRHEALNSNFRTPYGWFDPYIRSQTPNDQDGHGTHTMGTIVGTVNGIGVAPGAQWAACKGCNEEECTEAALIRCGEWVTCPTLANTQQPDCSKAPNVVSNSWGGRQGDTFYTDVVDAWRAANIIPIFAIGNSGSSCLSVNAPGDYEIRGPTLDGRLKPEVSAPGDDIRSSCYETTTEYCNLSGTSMACPHVAGAVAILLAKNKDLTFDEIKNLLQDNADQIFPSARNLQQRQLYLLAQ</sequence>
<keyword evidence="3 5" id="KW-0378">Hydrolase</keyword>
<keyword evidence="8" id="KW-1185">Reference proteome</keyword>
<dbReference type="STRING" id="48709.A0A1D2M2Q7"/>
<dbReference type="SUPFAM" id="SSF52743">
    <property type="entry name" value="Subtilisin-like"/>
    <property type="match status" value="2"/>
</dbReference>
<dbReference type="Gene3D" id="3.40.50.200">
    <property type="entry name" value="Peptidase S8/S53 domain"/>
    <property type="match status" value="2"/>
</dbReference>
<dbReference type="GO" id="GO:0004252">
    <property type="term" value="F:serine-type endopeptidase activity"/>
    <property type="evidence" value="ECO:0007669"/>
    <property type="project" value="UniProtKB-UniRule"/>
</dbReference>
<feature type="domain" description="Peptidase S8/S53" evidence="6">
    <location>
        <begin position="462"/>
        <end position="695"/>
    </location>
</feature>